<keyword evidence="2" id="KW-0863">Zinc-finger</keyword>
<dbReference type="InterPro" id="IPR011011">
    <property type="entry name" value="Znf_FYVE_PHD"/>
</dbReference>
<sequence length="272" mass="30625">MTSGEPGTSQFTEGEEEVPISLNEYIEAETQLEEDARAVLGSSDAQNCSYAKGYVKRQALYTCVTCSTEKGEAGICLACSLNCHDGHDLYELYTKRNFRCDCGNSKFETKCKLLAGKEVVNTDNKYNQNFTGVYCICHRPYPDPESEDDREMIQCCVCEDWYHDNHLELDSDQAPADYEEMICVTCVRQHAFLLNYGSSFVAEKLSPTDEKVEVSVTKSEHDCKNVKQETSDDAATDTKPRVNVFLMILGRLYMMLTLSLLNKNVKPSSVHT</sequence>
<dbReference type="PROSITE" id="PS51157">
    <property type="entry name" value="ZF_UBR"/>
    <property type="match status" value="1"/>
</dbReference>
<feature type="domain" description="UBR-type" evidence="5">
    <location>
        <begin position="46"/>
        <end position="116"/>
    </location>
</feature>
<evidence type="ECO:0000256" key="2">
    <source>
        <dbReference type="ARBA" id="ARBA00022771"/>
    </source>
</evidence>
<dbReference type="Proteomes" id="UP000593567">
    <property type="component" value="Unassembled WGS sequence"/>
</dbReference>
<dbReference type="SUPFAM" id="SSF57903">
    <property type="entry name" value="FYVE/PHD zinc finger"/>
    <property type="match status" value="1"/>
</dbReference>
<dbReference type="GO" id="GO:0061630">
    <property type="term" value="F:ubiquitin protein ligase activity"/>
    <property type="evidence" value="ECO:0007669"/>
    <property type="project" value="InterPro"/>
</dbReference>
<feature type="zinc finger region" description="UBR-type" evidence="4">
    <location>
        <begin position="46"/>
        <end position="116"/>
    </location>
</feature>
<dbReference type="SMART" id="SM00396">
    <property type="entry name" value="ZnF_UBR1"/>
    <property type="match status" value="1"/>
</dbReference>
<proteinExistence type="predicted"/>
<accession>A0A7J7KJT4</accession>
<keyword evidence="7" id="KW-1185">Reference proteome</keyword>
<gene>
    <name evidence="6" type="ORF">EB796_003501</name>
</gene>
<dbReference type="InterPro" id="IPR013083">
    <property type="entry name" value="Znf_RING/FYVE/PHD"/>
</dbReference>
<organism evidence="6 7">
    <name type="scientific">Bugula neritina</name>
    <name type="common">Brown bryozoan</name>
    <name type="synonym">Sertularia neritina</name>
    <dbReference type="NCBI Taxonomy" id="10212"/>
    <lineage>
        <taxon>Eukaryota</taxon>
        <taxon>Metazoa</taxon>
        <taxon>Spiralia</taxon>
        <taxon>Lophotrochozoa</taxon>
        <taxon>Bryozoa</taxon>
        <taxon>Gymnolaemata</taxon>
        <taxon>Cheilostomatida</taxon>
        <taxon>Flustrina</taxon>
        <taxon>Buguloidea</taxon>
        <taxon>Bugulidae</taxon>
        <taxon>Bugula</taxon>
    </lineage>
</organism>
<keyword evidence="3" id="KW-0862">Zinc</keyword>
<dbReference type="AlphaFoldDB" id="A0A7J7KJT4"/>
<protein>
    <recommendedName>
        <fullName evidence="5">UBR-type domain-containing protein</fullName>
    </recommendedName>
</protein>
<dbReference type="CDD" id="cd19677">
    <property type="entry name" value="UBR-box_UBR7"/>
    <property type="match status" value="1"/>
</dbReference>
<dbReference type="InterPro" id="IPR047506">
    <property type="entry name" value="UBR7-like_UBR-box"/>
</dbReference>
<evidence type="ECO:0000313" key="6">
    <source>
        <dbReference type="EMBL" id="KAF6038191.1"/>
    </source>
</evidence>
<dbReference type="EMBL" id="VXIV02000451">
    <property type="protein sequence ID" value="KAF6038191.1"/>
    <property type="molecule type" value="Genomic_DNA"/>
</dbReference>
<comment type="caution">
    <text evidence="6">The sequence shown here is derived from an EMBL/GenBank/DDBJ whole genome shotgun (WGS) entry which is preliminary data.</text>
</comment>
<evidence type="ECO:0000259" key="5">
    <source>
        <dbReference type="PROSITE" id="PS51157"/>
    </source>
</evidence>
<dbReference type="CDD" id="cd15542">
    <property type="entry name" value="PHD_UBR7"/>
    <property type="match status" value="1"/>
</dbReference>
<dbReference type="OrthoDB" id="10262564at2759"/>
<dbReference type="GO" id="GO:0008270">
    <property type="term" value="F:zinc ion binding"/>
    <property type="evidence" value="ECO:0007669"/>
    <property type="project" value="UniProtKB-KW"/>
</dbReference>
<evidence type="ECO:0000256" key="1">
    <source>
        <dbReference type="ARBA" id="ARBA00022723"/>
    </source>
</evidence>
<evidence type="ECO:0000256" key="3">
    <source>
        <dbReference type="ARBA" id="ARBA00022833"/>
    </source>
</evidence>
<keyword evidence="1" id="KW-0479">Metal-binding</keyword>
<evidence type="ECO:0000313" key="7">
    <source>
        <dbReference type="Proteomes" id="UP000593567"/>
    </source>
</evidence>
<dbReference type="InterPro" id="IPR040204">
    <property type="entry name" value="UBR7"/>
</dbReference>
<dbReference type="GO" id="GO:0005737">
    <property type="term" value="C:cytoplasm"/>
    <property type="evidence" value="ECO:0007669"/>
    <property type="project" value="TreeGrafter"/>
</dbReference>
<name>A0A7J7KJT4_BUGNE</name>
<dbReference type="PANTHER" id="PTHR13513:SF9">
    <property type="entry name" value="E3 UBIQUITIN-PROTEIN LIGASE UBR7-RELATED"/>
    <property type="match status" value="1"/>
</dbReference>
<reference evidence="6" key="1">
    <citation type="submission" date="2020-06" db="EMBL/GenBank/DDBJ databases">
        <title>Draft genome of Bugula neritina, a colonial animal packing powerful symbionts and potential medicines.</title>
        <authorList>
            <person name="Rayko M."/>
        </authorList>
    </citation>
    <scope>NUCLEOTIDE SEQUENCE [LARGE SCALE GENOMIC DNA]</scope>
    <source>
        <strain evidence="6">Kwan_BN1</strain>
    </source>
</reference>
<dbReference type="Pfam" id="PF02207">
    <property type="entry name" value="zf-UBR"/>
    <property type="match status" value="1"/>
</dbReference>
<evidence type="ECO:0000256" key="4">
    <source>
        <dbReference type="PROSITE-ProRule" id="PRU00508"/>
    </source>
</evidence>
<dbReference type="InterPro" id="IPR003126">
    <property type="entry name" value="Znf_UBR"/>
</dbReference>
<dbReference type="Gene3D" id="3.30.40.10">
    <property type="entry name" value="Zinc/RING finger domain, C3HC4 (zinc finger)"/>
    <property type="match status" value="1"/>
</dbReference>
<dbReference type="PANTHER" id="PTHR13513">
    <property type="entry name" value="E3 UBIQUITIN-PROTEIN LIGASE UBR7"/>
    <property type="match status" value="1"/>
</dbReference>